<dbReference type="VEuPathDB" id="FungiDB:AeMF1_009185"/>
<reference evidence="2 3" key="1">
    <citation type="submission" date="2019-07" db="EMBL/GenBank/DDBJ databases">
        <title>Genomics analysis of Aphanomyces spp. identifies a new class of oomycete effector associated with host adaptation.</title>
        <authorList>
            <person name="Gaulin E."/>
        </authorList>
    </citation>
    <scope>NUCLEOTIDE SEQUENCE [LARGE SCALE GENOMIC DNA]</scope>
    <source>
        <strain evidence="2 3">ATCC 201684</strain>
    </source>
</reference>
<keyword evidence="3" id="KW-1185">Reference proteome</keyword>
<evidence type="ECO:0000256" key="1">
    <source>
        <dbReference type="SAM" id="Phobius"/>
    </source>
</evidence>
<organism evidence="2 3">
    <name type="scientific">Aphanomyces euteiches</name>
    <dbReference type="NCBI Taxonomy" id="100861"/>
    <lineage>
        <taxon>Eukaryota</taxon>
        <taxon>Sar</taxon>
        <taxon>Stramenopiles</taxon>
        <taxon>Oomycota</taxon>
        <taxon>Saprolegniomycetes</taxon>
        <taxon>Saprolegniales</taxon>
        <taxon>Verrucalvaceae</taxon>
        <taxon>Aphanomyces</taxon>
    </lineage>
</organism>
<evidence type="ECO:0000313" key="3">
    <source>
        <dbReference type="Proteomes" id="UP000481153"/>
    </source>
</evidence>
<gene>
    <name evidence="2" type="ORF">Ae201684_003981</name>
</gene>
<protein>
    <submittedName>
        <fullName evidence="2">Uncharacterized protein</fullName>
    </submittedName>
</protein>
<proteinExistence type="predicted"/>
<dbReference type="Proteomes" id="UP000481153">
    <property type="component" value="Unassembled WGS sequence"/>
</dbReference>
<keyword evidence="1" id="KW-1133">Transmembrane helix</keyword>
<dbReference type="EMBL" id="VJMJ01000048">
    <property type="protein sequence ID" value="KAF0740604.1"/>
    <property type="molecule type" value="Genomic_DNA"/>
</dbReference>
<keyword evidence="1" id="KW-0472">Membrane</keyword>
<sequence>MYGLVMTCWSLRAVVVGYAFASFKVTKESFKNQLEWMLILMICGWVVMLFVRTNSMDRFFYGYQYSLGGRVVFQVAFHRVPSDTCDLEEESLTVLAPPHPTESYKSEDGFVLWQTDSTRSLSATRSLR</sequence>
<name>A0A6G0XKD3_9STRA</name>
<dbReference type="AlphaFoldDB" id="A0A6G0XKD3"/>
<feature type="transmembrane region" description="Helical" evidence="1">
    <location>
        <begin position="33"/>
        <end position="51"/>
    </location>
</feature>
<keyword evidence="1" id="KW-0812">Transmembrane</keyword>
<comment type="caution">
    <text evidence="2">The sequence shown here is derived from an EMBL/GenBank/DDBJ whole genome shotgun (WGS) entry which is preliminary data.</text>
</comment>
<accession>A0A6G0XKD3</accession>
<evidence type="ECO:0000313" key="2">
    <source>
        <dbReference type="EMBL" id="KAF0740604.1"/>
    </source>
</evidence>